<evidence type="ECO:0000259" key="3">
    <source>
        <dbReference type="Pfam" id="PF07995"/>
    </source>
</evidence>
<feature type="signal peptide" evidence="2">
    <location>
        <begin position="1"/>
        <end position="23"/>
    </location>
</feature>
<dbReference type="PANTHER" id="PTHR19328">
    <property type="entry name" value="HEDGEHOG-INTERACTING PROTEIN"/>
    <property type="match status" value="1"/>
</dbReference>
<reference evidence="4" key="2">
    <citation type="submission" date="2020-09" db="EMBL/GenBank/DDBJ databases">
        <authorList>
            <person name="Sun Q."/>
            <person name="Zhou Y."/>
        </authorList>
    </citation>
    <scope>NUCLEOTIDE SEQUENCE</scope>
    <source>
        <strain evidence="4">CGMCC 1.15966</strain>
    </source>
</reference>
<keyword evidence="2" id="KW-0732">Signal</keyword>
<keyword evidence="5" id="KW-1185">Reference proteome</keyword>
<feature type="chain" id="PRO_5034271547" evidence="2">
    <location>
        <begin position="24"/>
        <end position="419"/>
    </location>
</feature>
<sequence length="419" mass="45455">MKKHFSNVLFFAAATAFISCSGANSNGTEPKDTTTTNQDTTKYPPVETLPANANYKPAFEGQTRIEGVKTTSPYEGAVVVEGLKQPWGIAELPDGRLLITEKEGTMRIVDPAKKTTSDAITGIPKVDAQGQGGLLGITLDPDFASNRMVYWVFAEPVSGGNHTAVAKGKLADDEKSIEGAKVIYQALPTYNGKLHYGGRILFDKDGNLFVSTGERSDLETRPQAQQLNSALGKILKITKDGKPAEGNPFIGKGDAKPEIYSYGHRNVQGLAINPATGDLWDSEFGPRGGDEINLVKPGNNYGWAEITYGIEYKGDAIGNPPIQQKEGMEQPVYYWDPVLSPSGMTFYKGSNVPEWENNLFIGGLSSTHIARLVIKDNKVVGEERLLGDKGERFRDVIQAKNGALYSVTDGGKLYKVDKK</sequence>
<comment type="caution">
    <text evidence="4">The sequence shown here is derived from an EMBL/GenBank/DDBJ whole genome shotgun (WGS) entry which is preliminary data.</text>
</comment>
<dbReference type="AlphaFoldDB" id="A0A8H9G321"/>
<dbReference type="InterPro" id="IPR011041">
    <property type="entry name" value="Quinoprot_gluc/sorb_DH_b-prop"/>
</dbReference>
<dbReference type="RefSeq" id="WP_182499485.1">
    <property type="nucleotide sequence ID" value="NZ_BMKM01000009.1"/>
</dbReference>
<dbReference type="InterPro" id="IPR012938">
    <property type="entry name" value="Glc/Sorbosone_DH"/>
</dbReference>
<evidence type="ECO:0000313" key="5">
    <source>
        <dbReference type="Proteomes" id="UP000614460"/>
    </source>
</evidence>
<dbReference type="InterPro" id="IPR011042">
    <property type="entry name" value="6-blade_b-propeller_TolB-like"/>
</dbReference>
<dbReference type="Gene3D" id="2.120.10.30">
    <property type="entry name" value="TolB, C-terminal domain"/>
    <property type="match status" value="1"/>
</dbReference>
<dbReference type="EMBL" id="BMKM01000009">
    <property type="protein sequence ID" value="GGE29436.1"/>
    <property type="molecule type" value="Genomic_DNA"/>
</dbReference>
<dbReference type="PANTHER" id="PTHR19328:SF75">
    <property type="entry name" value="ALDOSE SUGAR DEHYDROGENASE YLII"/>
    <property type="match status" value="1"/>
</dbReference>
<feature type="region of interest" description="Disordered" evidence="1">
    <location>
        <begin position="22"/>
        <end position="49"/>
    </location>
</feature>
<organism evidence="4 5">
    <name type="scientific">Sphingobacterium cellulitidis</name>
    <dbReference type="NCBI Taxonomy" id="1768011"/>
    <lineage>
        <taxon>Bacteria</taxon>
        <taxon>Pseudomonadati</taxon>
        <taxon>Bacteroidota</taxon>
        <taxon>Sphingobacteriia</taxon>
        <taxon>Sphingobacteriales</taxon>
        <taxon>Sphingobacteriaceae</taxon>
        <taxon>Sphingobacterium</taxon>
    </lineage>
</organism>
<dbReference type="Proteomes" id="UP000614460">
    <property type="component" value="Unassembled WGS sequence"/>
</dbReference>
<gene>
    <name evidence="4" type="ORF">GCM10011516_29050</name>
</gene>
<protein>
    <submittedName>
        <fullName evidence="4">Glucose dehydrogenase</fullName>
    </submittedName>
</protein>
<name>A0A8H9G321_9SPHI</name>
<dbReference type="PROSITE" id="PS51257">
    <property type="entry name" value="PROKAR_LIPOPROTEIN"/>
    <property type="match status" value="1"/>
</dbReference>
<reference evidence="4" key="1">
    <citation type="journal article" date="2014" name="Int. J. Syst. Evol. Microbiol.">
        <title>Complete genome sequence of Corynebacterium casei LMG S-19264T (=DSM 44701T), isolated from a smear-ripened cheese.</title>
        <authorList>
            <consortium name="US DOE Joint Genome Institute (JGI-PGF)"/>
            <person name="Walter F."/>
            <person name="Albersmeier A."/>
            <person name="Kalinowski J."/>
            <person name="Ruckert C."/>
        </authorList>
    </citation>
    <scope>NUCLEOTIDE SEQUENCE</scope>
    <source>
        <strain evidence="4">CGMCC 1.15966</strain>
    </source>
</reference>
<feature type="domain" description="Glucose/Sorbosone dehydrogenase" evidence="3">
    <location>
        <begin position="83"/>
        <end position="414"/>
    </location>
</feature>
<evidence type="ECO:0000313" key="4">
    <source>
        <dbReference type="EMBL" id="GGE29436.1"/>
    </source>
</evidence>
<dbReference type="SUPFAM" id="SSF50952">
    <property type="entry name" value="Soluble quinoprotein glucose dehydrogenase"/>
    <property type="match status" value="1"/>
</dbReference>
<dbReference type="Pfam" id="PF07995">
    <property type="entry name" value="GSDH"/>
    <property type="match status" value="1"/>
</dbReference>
<proteinExistence type="predicted"/>
<evidence type="ECO:0000256" key="1">
    <source>
        <dbReference type="SAM" id="MobiDB-lite"/>
    </source>
</evidence>
<evidence type="ECO:0000256" key="2">
    <source>
        <dbReference type="SAM" id="SignalP"/>
    </source>
</evidence>
<accession>A0A8H9G321</accession>